<dbReference type="EMBL" id="VLKF01000001">
    <property type="protein sequence ID" value="TWH75142.1"/>
    <property type="molecule type" value="Genomic_DNA"/>
</dbReference>
<dbReference type="GO" id="GO:0005886">
    <property type="term" value="C:plasma membrane"/>
    <property type="evidence" value="ECO:0007669"/>
    <property type="project" value="TreeGrafter"/>
</dbReference>
<reference evidence="4 5" key="1">
    <citation type="submission" date="2019-07" db="EMBL/GenBank/DDBJ databases">
        <title>R&amp;d 2014.</title>
        <authorList>
            <person name="Klenk H.-P."/>
        </authorList>
    </citation>
    <scope>NUCLEOTIDE SEQUENCE [LARGE SCALE GENOMIC DNA]</scope>
    <source>
        <strain evidence="4 5">DSM 45764</strain>
    </source>
</reference>
<gene>
    <name evidence="4" type="ORF">JD78_03693</name>
</gene>
<dbReference type="Pfam" id="PF01553">
    <property type="entry name" value="Acyltransferase"/>
    <property type="match status" value="1"/>
</dbReference>
<sequence length="227" mass="24518">MDAYPVVRALARPLVLGMFRPRVEGIEHLPATGPVILAGNHPSTLDQFFPPLLTRRRVTYLAKNEFFTRPGLSGRALRWLMESIGMVPLDRGGANAADAALRRGGQVLGEGGLLGIYPEGTRSPDGRLHRGKTGVARLALATGAPVVPVAVIGSYALYPAGARWPRPGRVTVRFGEPMDFSAEPADDPAVLRRITDQVMAELQRLSGDEYVDRYAADVKAEIRGRAA</sequence>
<evidence type="ECO:0000313" key="5">
    <source>
        <dbReference type="Proteomes" id="UP000321490"/>
    </source>
</evidence>
<dbReference type="SMART" id="SM00563">
    <property type="entry name" value="PlsC"/>
    <property type="match status" value="1"/>
</dbReference>
<evidence type="ECO:0000256" key="1">
    <source>
        <dbReference type="ARBA" id="ARBA00022679"/>
    </source>
</evidence>
<dbReference type="InterPro" id="IPR002123">
    <property type="entry name" value="Plipid/glycerol_acylTrfase"/>
</dbReference>
<dbReference type="AlphaFoldDB" id="A0A562IW67"/>
<dbReference type="GO" id="GO:0003841">
    <property type="term" value="F:1-acylglycerol-3-phosphate O-acyltransferase activity"/>
    <property type="evidence" value="ECO:0007669"/>
    <property type="project" value="TreeGrafter"/>
</dbReference>
<dbReference type="SUPFAM" id="SSF69593">
    <property type="entry name" value="Glycerol-3-phosphate (1)-acyltransferase"/>
    <property type="match status" value="1"/>
</dbReference>
<dbReference type="PANTHER" id="PTHR10434">
    <property type="entry name" value="1-ACYL-SN-GLYCEROL-3-PHOSPHATE ACYLTRANSFERASE"/>
    <property type="match status" value="1"/>
</dbReference>
<accession>A0A562IW67</accession>
<name>A0A562IW67_9ACTN</name>
<proteinExistence type="predicted"/>
<dbReference type="CDD" id="cd07989">
    <property type="entry name" value="LPLAT_AGPAT-like"/>
    <property type="match status" value="1"/>
</dbReference>
<keyword evidence="2 4" id="KW-0012">Acyltransferase</keyword>
<protein>
    <submittedName>
        <fullName evidence="4">1-acyl-sn-glycerol-3-phosphate acyltransferase</fullName>
    </submittedName>
</protein>
<dbReference type="GO" id="GO:0006654">
    <property type="term" value="P:phosphatidic acid biosynthetic process"/>
    <property type="evidence" value="ECO:0007669"/>
    <property type="project" value="TreeGrafter"/>
</dbReference>
<dbReference type="OrthoDB" id="9808424at2"/>
<organism evidence="4 5">
    <name type="scientific">Modestobacter roseus</name>
    <dbReference type="NCBI Taxonomy" id="1181884"/>
    <lineage>
        <taxon>Bacteria</taxon>
        <taxon>Bacillati</taxon>
        <taxon>Actinomycetota</taxon>
        <taxon>Actinomycetes</taxon>
        <taxon>Geodermatophilales</taxon>
        <taxon>Geodermatophilaceae</taxon>
        <taxon>Modestobacter</taxon>
    </lineage>
</organism>
<dbReference type="Proteomes" id="UP000321490">
    <property type="component" value="Unassembled WGS sequence"/>
</dbReference>
<dbReference type="RefSeq" id="WP_153362280.1">
    <property type="nucleotide sequence ID" value="NZ_JABGDC010000212.1"/>
</dbReference>
<keyword evidence="1 4" id="KW-0808">Transferase</keyword>
<evidence type="ECO:0000313" key="4">
    <source>
        <dbReference type="EMBL" id="TWH75142.1"/>
    </source>
</evidence>
<feature type="domain" description="Phospholipid/glycerol acyltransferase" evidence="3">
    <location>
        <begin position="35"/>
        <end position="154"/>
    </location>
</feature>
<comment type="caution">
    <text evidence="4">The sequence shown here is derived from an EMBL/GenBank/DDBJ whole genome shotgun (WGS) entry which is preliminary data.</text>
</comment>
<evidence type="ECO:0000256" key="2">
    <source>
        <dbReference type="ARBA" id="ARBA00023315"/>
    </source>
</evidence>
<keyword evidence="5" id="KW-1185">Reference proteome</keyword>
<dbReference type="PANTHER" id="PTHR10434:SF11">
    <property type="entry name" value="1-ACYL-SN-GLYCEROL-3-PHOSPHATE ACYLTRANSFERASE"/>
    <property type="match status" value="1"/>
</dbReference>
<evidence type="ECO:0000259" key="3">
    <source>
        <dbReference type="SMART" id="SM00563"/>
    </source>
</evidence>